<name>A0A915HY19_ROMCU</name>
<dbReference type="GO" id="GO:0030688">
    <property type="term" value="C:preribosome, small subunit precursor"/>
    <property type="evidence" value="ECO:0007669"/>
    <property type="project" value="TreeGrafter"/>
</dbReference>
<keyword evidence="3" id="KW-0175">Coiled coil</keyword>
<evidence type="ECO:0000313" key="5">
    <source>
        <dbReference type="WBParaSite" id="nRc.2.0.1.t06181-RA"/>
    </source>
</evidence>
<dbReference type="PANTHER" id="PTHR21531">
    <property type="entry name" value="LOW-TEMPERATURE VIABILITY PROTEIN LTV1-RELATED"/>
    <property type="match status" value="1"/>
</dbReference>
<evidence type="ECO:0000256" key="2">
    <source>
        <dbReference type="ARBA" id="ARBA00021561"/>
    </source>
</evidence>
<dbReference type="PANTHER" id="PTHR21531:SF0">
    <property type="entry name" value="PROTEIN LTV1 HOMOLOG"/>
    <property type="match status" value="1"/>
</dbReference>
<dbReference type="GO" id="GO:0005634">
    <property type="term" value="C:nucleus"/>
    <property type="evidence" value="ECO:0007669"/>
    <property type="project" value="TreeGrafter"/>
</dbReference>
<reference evidence="5" key="1">
    <citation type="submission" date="2022-11" db="UniProtKB">
        <authorList>
            <consortium name="WormBaseParasite"/>
        </authorList>
    </citation>
    <scope>IDENTIFICATION</scope>
</reference>
<proteinExistence type="inferred from homology"/>
<dbReference type="GO" id="GO:0042274">
    <property type="term" value="P:ribosomal small subunit biogenesis"/>
    <property type="evidence" value="ECO:0007669"/>
    <property type="project" value="InterPro"/>
</dbReference>
<dbReference type="InterPro" id="IPR007307">
    <property type="entry name" value="Ltv1"/>
</dbReference>
<dbReference type="Pfam" id="PF04180">
    <property type="entry name" value="LTV"/>
    <property type="match status" value="1"/>
</dbReference>
<organism evidence="4 5">
    <name type="scientific">Romanomermis culicivorax</name>
    <name type="common">Nematode worm</name>
    <dbReference type="NCBI Taxonomy" id="13658"/>
    <lineage>
        <taxon>Eukaryota</taxon>
        <taxon>Metazoa</taxon>
        <taxon>Ecdysozoa</taxon>
        <taxon>Nematoda</taxon>
        <taxon>Enoplea</taxon>
        <taxon>Dorylaimia</taxon>
        <taxon>Mermithida</taxon>
        <taxon>Mermithoidea</taxon>
        <taxon>Mermithidae</taxon>
        <taxon>Romanomermis</taxon>
    </lineage>
</organism>
<comment type="similarity">
    <text evidence="1">Belongs to the LTV1 family.</text>
</comment>
<keyword evidence="4" id="KW-1185">Reference proteome</keyword>
<dbReference type="GO" id="GO:0000056">
    <property type="term" value="P:ribosomal small subunit export from nucleus"/>
    <property type="evidence" value="ECO:0007669"/>
    <property type="project" value="TreeGrafter"/>
</dbReference>
<protein>
    <recommendedName>
        <fullName evidence="2">Protein LTV1 homolog</fullName>
    </recommendedName>
</protein>
<evidence type="ECO:0000256" key="1">
    <source>
        <dbReference type="ARBA" id="ARBA00009078"/>
    </source>
</evidence>
<accession>A0A915HY19</accession>
<dbReference type="Proteomes" id="UP000887565">
    <property type="component" value="Unplaced"/>
</dbReference>
<dbReference type="AlphaFoldDB" id="A0A915HY19"/>
<evidence type="ECO:0000256" key="3">
    <source>
        <dbReference type="SAM" id="Coils"/>
    </source>
</evidence>
<dbReference type="WBParaSite" id="nRc.2.0.1.t06181-RA">
    <property type="protein sequence ID" value="nRc.2.0.1.t06181-RA"/>
    <property type="gene ID" value="nRc.2.0.1.g06181"/>
</dbReference>
<sequence length="232" mass="27126">MRRSDGLKQVDAVFEKLYEQYDEEEIGALENDDDEITGFIKPESERVAQLIEEYERDLQKDKLTVEEMFKNKEIDLENLEEKANDAEELTKIFAEEKPKEKWDCESILCRKRARKSQTTLTLNPKTGLPEGVFRAPTLGPILSRLDRQNNNLDENAMDTSDRKTMASSRTSIKRSRFETVEEKKVRKAMVKAERKERRQEKKVNKLAFREEALRLKKQDANVKQNLTGIKLV</sequence>
<evidence type="ECO:0000313" key="4">
    <source>
        <dbReference type="Proteomes" id="UP000887565"/>
    </source>
</evidence>
<dbReference type="GO" id="GO:0005829">
    <property type="term" value="C:cytosol"/>
    <property type="evidence" value="ECO:0007669"/>
    <property type="project" value="TreeGrafter"/>
</dbReference>
<feature type="coiled-coil region" evidence="3">
    <location>
        <begin position="51"/>
        <end position="96"/>
    </location>
</feature>